<feature type="signal peptide" evidence="2">
    <location>
        <begin position="1"/>
        <end position="20"/>
    </location>
</feature>
<reference evidence="4" key="1">
    <citation type="journal article" date="2021" name="ISME J.">
        <title>Evolutionary origin and ecological implication of a unique nif island in free-living Bradyrhizobium lineages.</title>
        <authorList>
            <person name="Tao J."/>
        </authorList>
    </citation>
    <scope>NUCLEOTIDE SEQUENCE [LARGE SCALE GENOMIC DNA]</scope>
    <source>
        <strain evidence="4">SZCCT0094</strain>
    </source>
</reference>
<proteinExistence type="predicted"/>
<evidence type="ECO:0000313" key="4">
    <source>
        <dbReference type="Proteomes" id="UP001314635"/>
    </source>
</evidence>
<evidence type="ECO:0000313" key="3">
    <source>
        <dbReference type="EMBL" id="MBR1135782.1"/>
    </source>
</evidence>
<comment type="caution">
    <text evidence="3">The sequence shown here is derived from an EMBL/GenBank/DDBJ whole genome shotgun (WGS) entry which is preliminary data.</text>
</comment>
<dbReference type="RefSeq" id="WP_041750544.1">
    <property type="nucleotide sequence ID" value="NZ_JAFCLK010000006.1"/>
</dbReference>
<accession>A0ABS5G3B0</accession>
<feature type="region of interest" description="Disordered" evidence="1">
    <location>
        <begin position="121"/>
        <end position="143"/>
    </location>
</feature>
<keyword evidence="4" id="KW-1185">Reference proteome</keyword>
<dbReference type="EMBL" id="JAFCLK010000006">
    <property type="protein sequence ID" value="MBR1135782.1"/>
    <property type="molecule type" value="Genomic_DNA"/>
</dbReference>
<evidence type="ECO:0000256" key="2">
    <source>
        <dbReference type="SAM" id="SignalP"/>
    </source>
</evidence>
<gene>
    <name evidence="3" type="ORF">JQ619_08390</name>
</gene>
<organism evidence="3 4">
    <name type="scientific">Bradyrhizobium denitrificans</name>
    <dbReference type="NCBI Taxonomy" id="2734912"/>
    <lineage>
        <taxon>Bacteria</taxon>
        <taxon>Pseudomonadati</taxon>
        <taxon>Pseudomonadota</taxon>
        <taxon>Alphaproteobacteria</taxon>
        <taxon>Hyphomicrobiales</taxon>
        <taxon>Nitrobacteraceae</taxon>
        <taxon>Bradyrhizobium</taxon>
    </lineage>
</organism>
<dbReference type="PIRSF" id="PIRSF029720">
    <property type="entry name" value="UCP029720"/>
    <property type="match status" value="1"/>
</dbReference>
<dbReference type="Pfam" id="PF03640">
    <property type="entry name" value="Lipoprotein_15"/>
    <property type="match status" value="2"/>
</dbReference>
<dbReference type="PANTHER" id="PTHR39335:SF1">
    <property type="entry name" value="BLL4220 PROTEIN"/>
    <property type="match status" value="1"/>
</dbReference>
<evidence type="ECO:0008006" key="5">
    <source>
        <dbReference type="Google" id="ProtNLM"/>
    </source>
</evidence>
<name>A0ABS5G3B0_9BRAD</name>
<sequence length="143" mass="15290">MFRTMTIAAMLLVSAGTAFAGGHGGESSAPPPPPKQEGPPAKAIIGKNGPVLTDPKGMTLYYTERDNTGNKSTCDGECAQKRPPLIAPDNAVASGDFTIITRSDGKKMWAYRYRPLYTSQLDSAPGDIKGTDSAQQWRVARPY</sequence>
<dbReference type="Proteomes" id="UP001314635">
    <property type="component" value="Unassembled WGS sequence"/>
</dbReference>
<feature type="chain" id="PRO_5046778570" description="Lipoprotein" evidence="2">
    <location>
        <begin position="21"/>
        <end position="143"/>
    </location>
</feature>
<evidence type="ECO:0000256" key="1">
    <source>
        <dbReference type="SAM" id="MobiDB-lite"/>
    </source>
</evidence>
<dbReference type="InterPro" id="IPR005297">
    <property type="entry name" value="Lipoprotein_repeat"/>
</dbReference>
<feature type="region of interest" description="Disordered" evidence="1">
    <location>
        <begin position="22"/>
        <end position="52"/>
    </location>
</feature>
<dbReference type="InterPro" id="IPR014558">
    <property type="entry name" value="UCP029720"/>
</dbReference>
<dbReference type="PANTHER" id="PTHR39335">
    <property type="entry name" value="BLL4220 PROTEIN"/>
    <property type="match status" value="1"/>
</dbReference>
<keyword evidence="2" id="KW-0732">Signal</keyword>
<protein>
    <recommendedName>
        <fullName evidence="5">Lipoprotein</fullName>
    </recommendedName>
</protein>